<evidence type="ECO:0000256" key="9">
    <source>
        <dbReference type="ARBA" id="ARBA00023049"/>
    </source>
</evidence>
<dbReference type="SMART" id="SM00228">
    <property type="entry name" value="PDZ"/>
    <property type="match status" value="1"/>
</dbReference>
<keyword evidence="4 13" id="KW-0645">Protease</keyword>
<gene>
    <name evidence="13" type="ORF">SAMN04487864_1192</name>
</gene>
<feature type="transmembrane region" description="Helical" evidence="11">
    <location>
        <begin position="278"/>
        <end position="301"/>
    </location>
</feature>
<organism evidence="13 14">
    <name type="scientific">Succiniclasticum ruminis</name>
    <dbReference type="NCBI Taxonomy" id="40841"/>
    <lineage>
        <taxon>Bacteria</taxon>
        <taxon>Bacillati</taxon>
        <taxon>Bacillota</taxon>
        <taxon>Negativicutes</taxon>
        <taxon>Acidaminococcales</taxon>
        <taxon>Acidaminococcaceae</taxon>
        <taxon>Succiniclasticum</taxon>
    </lineage>
</organism>
<dbReference type="PANTHER" id="PTHR42837">
    <property type="entry name" value="REGULATOR OF SIGMA-E PROTEASE RSEP"/>
    <property type="match status" value="1"/>
</dbReference>
<comment type="cofactor">
    <cofactor evidence="1 11">
        <name>Zn(2+)</name>
        <dbReference type="ChEBI" id="CHEBI:29105"/>
    </cofactor>
</comment>
<evidence type="ECO:0000256" key="5">
    <source>
        <dbReference type="ARBA" id="ARBA00022692"/>
    </source>
</evidence>
<dbReference type="PANTHER" id="PTHR42837:SF2">
    <property type="entry name" value="MEMBRANE METALLOPROTEASE ARASP2, CHLOROPLASTIC-RELATED"/>
    <property type="match status" value="1"/>
</dbReference>
<feature type="transmembrane region" description="Helical" evidence="11">
    <location>
        <begin position="313"/>
        <end position="334"/>
    </location>
</feature>
<reference evidence="14" key="1">
    <citation type="submission" date="2016-10" db="EMBL/GenBank/DDBJ databases">
        <authorList>
            <person name="Varghese N."/>
            <person name="Submissions S."/>
        </authorList>
    </citation>
    <scope>NUCLEOTIDE SEQUENCE [LARGE SCALE GENOMIC DNA]</scope>
    <source>
        <strain evidence="14">DSM 11005</strain>
    </source>
</reference>
<dbReference type="GO" id="GO:0006508">
    <property type="term" value="P:proteolysis"/>
    <property type="evidence" value="ECO:0007669"/>
    <property type="project" value="UniProtKB-KW"/>
</dbReference>
<keyword evidence="10 11" id="KW-0472">Membrane</keyword>
<dbReference type="InterPro" id="IPR041489">
    <property type="entry name" value="PDZ_6"/>
</dbReference>
<dbReference type="GO" id="GO:0004222">
    <property type="term" value="F:metalloendopeptidase activity"/>
    <property type="evidence" value="ECO:0007669"/>
    <property type="project" value="InterPro"/>
</dbReference>
<evidence type="ECO:0000256" key="11">
    <source>
        <dbReference type="RuleBase" id="RU362031"/>
    </source>
</evidence>
<feature type="domain" description="PDZ" evidence="12">
    <location>
        <begin position="116"/>
        <end position="155"/>
    </location>
</feature>
<feature type="transmembrane region" description="Helical" evidence="11">
    <location>
        <begin position="91"/>
        <end position="116"/>
    </location>
</feature>
<evidence type="ECO:0000313" key="14">
    <source>
        <dbReference type="Proteomes" id="UP000198943"/>
    </source>
</evidence>
<dbReference type="Pfam" id="PF02163">
    <property type="entry name" value="Peptidase_M50"/>
    <property type="match status" value="1"/>
</dbReference>
<dbReference type="EMBL" id="FMYW01000019">
    <property type="protein sequence ID" value="SDC73954.1"/>
    <property type="molecule type" value="Genomic_DNA"/>
</dbReference>
<evidence type="ECO:0000256" key="4">
    <source>
        <dbReference type="ARBA" id="ARBA00022670"/>
    </source>
</evidence>
<dbReference type="InterPro" id="IPR008915">
    <property type="entry name" value="Peptidase_M50"/>
</dbReference>
<dbReference type="Proteomes" id="UP000198943">
    <property type="component" value="Unassembled WGS sequence"/>
</dbReference>
<dbReference type="InterPro" id="IPR001478">
    <property type="entry name" value="PDZ"/>
</dbReference>
<dbReference type="SUPFAM" id="SSF50156">
    <property type="entry name" value="PDZ domain-like"/>
    <property type="match status" value="1"/>
</dbReference>
<accession>A0A1G6P2X7</accession>
<sequence length="339" mass="36868">MLTILACIFVFGILVTVHEFGHFITAKLTGMKVEEFSIGFGPTIYQQQEGETLYSLRMLPLGGYNKIAGMDPDDPEDPERGFNSKPVSSRMLVILAGSLMNILLPVLIFFGLFLAFGMDVPENKPVLGQIIEGYPAEQSGLKEGDRILSINGKPVHEWLDIRKNIADSGMQPIPFEIQRDKEKLTITVTPGVNPETGKPFIGVVSSLKNVRLTPGQAAVASVTATKNIIKNMYASLYHMVTGKTKAEFSGPVGVAKMAGEVAHKGFDRLMQFTAMLSLNLAIINLLPLPALDGGHFLILLIEAVTGHKLGKTAMQNIQKVGVAMILALTIFATFKDLTR</sequence>
<protein>
    <recommendedName>
        <fullName evidence="11">Zinc metalloprotease</fullName>
        <ecNumber evidence="11">3.4.24.-</ecNumber>
    </recommendedName>
</protein>
<evidence type="ECO:0000256" key="6">
    <source>
        <dbReference type="ARBA" id="ARBA00022801"/>
    </source>
</evidence>
<keyword evidence="9 11" id="KW-0482">Metalloprotease</keyword>
<dbReference type="EC" id="3.4.24.-" evidence="11"/>
<evidence type="ECO:0000256" key="3">
    <source>
        <dbReference type="ARBA" id="ARBA00007931"/>
    </source>
</evidence>
<dbReference type="CDD" id="cd23081">
    <property type="entry name" value="cpPDZ_EcRseP-like"/>
    <property type="match status" value="1"/>
</dbReference>
<dbReference type="InterPro" id="IPR004387">
    <property type="entry name" value="Pept_M50_Zn"/>
</dbReference>
<dbReference type="Gene3D" id="2.30.42.10">
    <property type="match status" value="1"/>
</dbReference>
<evidence type="ECO:0000256" key="8">
    <source>
        <dbReference type="ARBA" id="ARBA00022989"/>
    </source>
</evidence>
<evidence type="ECO:0000259" key="12">
    <source>
        <dbReference type="PROSITE" id="PS50106"/>
    </source>
</evidence>
<evidence type="ECO:0000256" key="2">
    <source>
        <dbReference type="ARBA" id="ARBA00004141"/>
    </source>
</evidence>
<evidence type="ECO:0000313" key="13">
    <source>
        <dbReference type="EMBL" id="SDC73954.1"/>
    </source>
</evidence>
<name>A0A1G6P2X7_9FIRM</name>
<dbReference type="GO" id="GO:0016020">
    <property type="term" value="C:membrane"/>
    <property type="evidence" value="ECO:0007669"/>
    <property type="project" value="UniProtKB-SubCell"/>
</dbReference>
<dbReference type="Pfam" id="PF17820">
    <property type="entry name" value="PDZ_6"/>
    <property type="match status" value="1"/>
</dbReference>
<dbReference type="NCBIfam" id="TIGR00054">
    <property type="entry name" value="RIP metalloprotease RseP"/>
    <property type="match status" value="1"/>
</dbReference>
<keyword evidence="7 11" id="KW-0862">Zinc</keyword>
<dbReference type="AlphaFoldDB" id="A0A1G6P2X7"/>
<dbReference type="InterPro" id="IPR036034">
    <property type="entry name" value="PDZ_sf"/>
</dbReference>
<dbReference type="PROSITE" id="PS50106">
    <property type="entry name" value="PDZ"/>
    <property type="match status" value="1"/>
</dbReference>
<keyword evidence="6 11" id="KW-0378">Hydrolase</keyword>
<proteinExistence type="inferred from homology"/>
<keyword evidence="8 11" id="KW-1133">Transmembrane helix</keyword>
<dbReference type="GO" id="GO:0046872">
    <property type="term" value="F:metal ion binding"/>
    <property type="evidence" value="ECO:0007669"/>
    <property type="project" value="UniProtKB-KW"/>
</dbReference>
<comment type="similarity">
    <text evidence="3 11">Belongs to the peptidase M50B family.</text>
</comment>
<evidence type="ECO:0000256" key="1">
    <source>
        <dbReference type="ARBA" id="ARBA00001947"/>
    </source>
</evidence>
<dbReference type="RefSeq" id="WP_093731102.1">
    <property type="nucleotide sequence ID" value="NZ_FMYW01000019.1"/>
</dbReference>
<comment type="subcellular location">
    <subcellularLocation>
        <location evidence="2">Membrane</location>
        <topology evidence="2">Multi-pass membrane protein</topology>
    </subcellularLocation>
</comment>
<dbReference type="OrthoDB" id="9782003at2"/>
<evidence type="ECO:0000256" key="10">
    <source>
        <dbReference type="ARBA" id="ARBA00023136"/>
    </source>
</evidence>
<evidence type="ECO:0000256" key="7">
    <source>
        <dbReference type="ARBA" id="ARBA00022833"/>
    </source>
</evidence>
<keyword evidence="11" id="KW-0479">Metal-binding</keyword>
<keyword evidence="5 11" id="KW-0812">Transmembrane</keyword>
<dbReference type="CDD" id="cd06163">
    <property type="entry name" value="S2P-M50_PDZ_RseP-like"/>
    <property type="match status" value="1"/>
</dbReference>
<keyword evidence="14" id="KW-1185">Reference proteome</keyword>